<dbReference type="EMBL" id="JBHSBM010000012">
    <property type="protein sequence ID" value="MFC4058467.1"/>
    <property type="molecule type" value="Genomic_DNA"/>
</dbReference>
<dbReference type="Gene3D" id="1.10.10.60">
    <property type="entry name" value="Homeodomain-like"/>
    <property type="match status" value="1"/>
</dbReference>
<dbReference type="Proteomes" id="UP001595850">
    <property type="component" value="Unassembled WGS sequence"/>
</dbReference>
<gene>
    <name evidence="1" type="ORF">ACFOWE_09190</name>
</gene>
<evidence type="ECO:0000313" key="2">
    <source>
        <dbReference type="Proteomes" id="UP001595850"/>
    </source>
</evidence>
<sequence length="282" mass="32071">MTSDQVIHHEELRDRAAALRAEGRSRAQIKEVLGLASDWAVNELLRDAVPPGSRLRANAKDDLRRRARELRVQGRTYKEIEQELGVSRSSVSLWVRDLPRPVRPSSEEGRRRTAEGWRRYWEREQAEREAARKAVVDEAAAEVGPLSDRQVLILGAVAYWCEGTKNKPGRRHERVVFVNSDPGLIKLFLRFVEVAGVAPDDLVFRVMIHESADVEGAPAYWRTVTGADERLFGNPTLKRHNPSTVRHNVGEGYHGCLRVDVRRSAWLYKRIEGWMRGVTAGL</sequence>
<name>A0ABV8I620_9ACTN</name>
<comment type="caution">
    <text evidence="1">The sequence shown here is derived from an EMBL/GenBank/DDBJ whole genome shotgun (WGS) entry which is preliminary data.</text>
</comment>
<proteinExistence type="predicted"/>
<dbReference type="RefSeq" id="WP_377286764.1">
    <property type="nucleotide sequence ID" value="NZ_JBHSBM010000012.1"/>
</dbReference>
<reference evidence="2" key="1">
    <citation type="journal article" date="2019" name="Int. J. Syst. Evol. Microbiol.">
        <title>The Global Catalogue of Microorganisms (GCM) 10K type strain sequencing project: providing services to taxonomists for standard genome sequencing and annotation.</title>
        <authorList>
            <consortium name="The Broad Institute Genomics Platform"/>
            <consortium name="The Broad Institute Genome Sequencing Center for Infectious Disease"/>
            <person name="Wu L."/>
            <person name="Ma J."/>
        </authorList>
    </citation>
    <scope>NUCLEOTIDE SEQUENCE [LARGE SCALE GENOMIC DNA]</scope>
    <source>
        <strain evidence="2">TBRC 4489</strain>
    </source>
</reference>
<dbReference type="InterPro" id="IPR009057">
    <property type="entry name" value="Homeodomain-like_sf"/>
</dbReference>
<dbReference type="SUPFAM" id="SSF46689">
    <property type="entry name" value="Homeodomain-like"/>
    <property type="match status" value="1"/>
</dbReference>
<evidence type="ECO:0000313" key="1">
    <source>
        <dbReference type="EMBL" id="MFC4058467.1"/>
    </source>
</evidence>
<evidence type="ECO:0008006" key="3">
    <source>
        <dbReference type="Google" id="ProtNLM"/>
    </source>
</evidence>
<accession>A0ABV8I620</accession>
<keyword evidence="2" id="KW-1185">Reference proteome</keyword>
<protein>
    <recommendedName>
        <fullName evidence="3">Homeodomain-like domain-containing protein</fullName>
    </recommendedName>
</protein>
<organism evidence="1 2">
    <name type="scientific">Planomonospora corallina</name>
    <dbReference type="NCBI Taxonomy" id="1806052"/>
    <lineage>
        <taxon>Bacteria</taxon>
        <taxon>Bacillati</taxon>
        <taxon>Actinomycetota</taxon>
        <taxon>Actinomycetes</taxon>
        <taxon>Streptosporangiales</taxon>
        <taxon>Streptosporangiaceae</taxon>
        <taxon>Planomonospora</taxon>
    </lineage>
</organism>